<dbReference type="RefSeq" id="WP_023852255.1">
    <property type="nucleotide sequence ID" value="NZ_CP047170.1"/>
</dbReference>
<dbReference type="Gene3D" id="2.40.128.200">
    <property type="match status" value="1"/>
</dbReference>
<gene>
    <name evidence="7" type="ORF">GQA70_21880</name>
</gene>
<evidence type="ECO:0000256" key="2">
    <source>
        <dbReference type="ARBA" id="ARBA00023136"/>
    </source>
</evidence>
<evidence type="ECO:0000256" key="1">
    <source>
        <dbReference type="ARBA" id="ARBA00022729"/>
    </source>
</evidence>
<evidence type="ECO:0000313" key="7">
    <source>
        <dbReference type="EMBL" id="QRF69017.1"/>
    </source>
</evidence>
<dbReference type="EMBL" id="CP047170">
    <property type="protein sequence ID" value="QRF69017.1"/>
    <property type="molecule type" value="Genomic_DNA"/>
</dbReference>
<organism evidence="7 8">
    <name type="scientific">Ponticoccus alexandrii</name>
    <dbReference type="NCBI Taxonomy" id="1943633"/>
    <lineage>
        <taxon>Bacteria</taxon>
        <taxon>Pseudomonadati</taxon>
        <taxon>Pseudomonadota</taxon>
        <taxon>Alphaproteobacteria</taxon>
        <taxon>Rhodobacterales</taxon>
        <taxon>Roseobacteraceae</taxon>
        <taxon>Ponticoccus</taxon>
    </lineage>
</organism>
<keyword evidence="8" id="KW-1185">Reference proteome</keyword>
<evidence type="ECO:0000313" key="8">
    <source>
        <dbReference type="Proteomes" id="UP000596387"/>
    </source>
</evidence>
<geneLocation type="plasmid" evidence="7 8">
    <name>p-SCP4</name>
</geneLocation>
<feature type="signal peptide" evidence="5">
    <location>
        <begin position="1"/>
        <end position="19"/>
    </location>
</feature>
<accession>A0ABX7FFN4</accession>
<evidence type="ECO:0000256" key="4">
    <source>
        <dbReference type="ARBA" id="ARBA00023288"/>
    </source>
</evidence>
<keyword evidence="4" id="KW-0449">Lipoprotein</keyword>
<keyword evidence="1 5" id="KW-0732">Signal</keyword>
<dbReference type="Pfam" id="PF09864">
    <property type="entry name" value="MliC"/>
    <property type="match status" value="1"/>
</dbReference>
<name>A0ABX7FFN4_9RHOB</name>
<keyword evidence="2" id="KW-0472">Membrane</keyword>
<keyword evidence="7" id="KW-0548">Nucleotidyltransferase</keyword>
<evidence type="ECO:0000256" key="3">
    <source>
        <dbReference type="ARBA" id="ARBA00023139"/>
    </source>
</evidence>
<keyword evidence="7" id="KW-0614">Plasmid</keyword>
<feature type="chain" id="PRO_5047112991" evidence="5">
    <location>
        <begin position="20"/>
        <end position="115"/>
    </location>
</feature>
<dbReference type="InterPro" id="IPR018660">
    <property type="entry name" value="MliC"/>
</dbReference>
<keyword evidence="7" id="KW-0808">Transferase</keyword>
<dbReference type="GO" id="GO:0016779">
    <property type="term" value="F:nucleotidyltransferase activity"/>
    <property type="evidence" value="ECO:0007669"/>
    <property type="project" value="UniProtKB-KW"/>
</dbReference>
<dbReference type="InterPro" id="IPR036328">
    <property type="entry name" value="MliC_sf"/>
</dbReference>
<reference evidence="7 8" key="1">
    <citation type="submission" date="2019-12" db="EMBL/GenBank/DDBJ databases">
        <title>Complete Genome Sequence of a Quorum-Sensing Bacterium,Rhodobacteraceae bacterium C31, Isolated from a marine microalgae symbiotic bacteria.</title>
        <authorList>
            <person name="Zhang Y."/>
        </authorList>
    </citation>
    <scope>NUCLEOTIDE SEQUENCE [LARGE SCALE GENOMIC DNA]</scope>
    <source>
        <strain evidence="7 8">C31</strain>
        <plasmid evidence="7 8">p-SCP4</plasmid>
    </source>
</reference>
<dbReference type="SUPFAM" id="SSF141488">
    <property type="entry name" value="YdhA-like"/>
    <property type="match status" value="1"/>
</dbReference>
<dbReference type="Proteomes" id="UP000596387">
    <property type="component" value="Plasmid p-SCP4"/>
</dbReference>
<feature type="domain" description="C-type lysozyme inhibitor" evidence="6">
    <location>
        <begin position="39"/>
        <end position="104"/>
    </location>
</feature>
<protein>
    <submittedName>
        <fullName evidence="7">Lysozyme inhibitor</fullName>
    </submittedName>
</protein>
<proteinExistence type="predicted"/>
<sequence>MRFGSFVAISAVCATAASAEVSFSLDFGSRDMMLRTQGYACGEAHPFSVHYLTSATDVLALVPVDGGQRVFVNVVAASGARYVSGHYEWWTKGGTATLSDVRKGEALLQCTASDP</sequence>
<evidence type="ECO:0000256" key="5">
    <source>
        <dbReference type="SAM" id="SignalP"/>
    </source>
</evidence>
<evidence type="ECO:0000259" key="6">
    <source>
        <dbReference type="Pfam" id="PF09864"/>
    </source>
</evidence>
<keyword evidence="3" id="KW-0564">Palmitate</keyword>